<protein>
    <recommendedName>
        <fullName evidence="4">DUF401 family protein</fullName>
    </recommendedName>
</protein>
<feature type="transmembrane region" description="Helical" evidence="1">
    <location>
        <begin position="219"/>
        <end position="239"/>
    </location>
</feature>
<evidence type="ECO:0000256" key="1">
    <source>
        <dbReference type="SAM" id="Phobius"/>
    </source>
</evidence>
<keyword evidence="1" id="KW-0812">Transmembrane</keyword>
<dbReference type="AlphaFoldDB" id="A0A918XWJ1"/>
<proteinExistence type="predicted"/>
<reference evidence="2" key="2">
    <citation type="submission" date="2020-09" db="EMBL/GenBank/DDBJ databases">
        <authorList>
            <person name="Sun Q."/>
            <person name="Kim S."/>
        </authorList>
    </citation>
    <scope>NUCLEOTIDE SEQUENCE</scope>
    <source>
        <strain evidence="2">KCTC 42651</strain>
    </source>
</reference>
<feature type="transmembrane region" description="Helical" evidence="1">
    <location>
        <begin position="245"/>
        <end position="264"/>
    </location>
</feature>
<keyword evidence="1" id="KW-1133">Transmembrane helix</keyword>
<dbReference type="RefSeq" id="WP_189994110.1">
    <property type="nucleotide sequence ID" value="NZ_BMZS01000012.1"/>
</dbReference>
<evidence type="ECO:0000313" key="2">
    <source>
        <dbReference type="EMBL" id="GHD60364.1"/>
    </source>
</evidence>
<feature type="transmembrane region" description="Helical" evidence="1">
    <location>
        <begin position="111"/>
        <end position="139"/>
    </location>
</feature>
<comment type="caution">
    <text evidence="2">The sequence shown here is derived from an EMBL/GenBank/DDBJ whole genome shotgun (WGS) entry which is preliminary data.</text>
</comment>
<feature type="transmembrane region" description="Helical" evidence="1">
    <location>
        <begin position="402"/>
        <end position="423"/>
    </location>
</feature>
<evidence type="ECO:0008006" key="4">
    <source>
        <dbReference type="Google" id="ProtNLM"/>
    </source>
</evidence>
<dbReference type="Proteomes" id="UP000630353">
    <property type="component" value="Unassembled WGS sequence"/>
</dbReference>
<feature type="transmembrane region" description="Helical" evidence="1">
    <location>
        <begin position="43"/>
        <end position="62"/>
    </location>
</feature>
<name>A0A918XWJ1_9PROT</name>
<feature type="transmembrane region" description="Helical" evidence="1">
    <location>
        <begin position="185"/>
        <end position="207"/>
    </location>
</feature>
<evidence type="ECO:0000313" key="3">
    <source>
        <dbReference type="Proteomes" id="UP000630353"/>
    </source>
</evidence>
<dbReference type="EMBL" id="BMZS01000012">
    <property type="protein sequence ID" value="GHD60364.1"/>
    <property type="molecule type" value="Genomic_DNA"/>
</dbReference>
<organism evidence="2 3">
    <name type="scientific">Thalassobaculum fulvum</name>
    <dbReference type="NCBI Taxonomy" id="1633335"/>
    <lineage>
        <taxon>Bacteria</taxon>
        <taxon>Pseudomonadati</taxon>
        <taxon>Pseudomonadota</taxon>
        <taxon>Alphaproteobacteria</taxon>
        <taxon>Rhodospirillales</taxon>
        <taxon>Thalassobaculaceae</taxon>
        <taxon>Thalassobaculum</taxon>
    </lineage>
</organism>
<reference evidence="2" key="1">
    <citation type="journal article" date="2014" name="Int. J. Syst. Evol. Microbiol.">
        <title>Complete genome sequence of Corynebacterium casei LMG S-19264T (=DSM 44701T), isolated from a smear-ripened cheese.</title>
        <authorList>
            <consortium name="US DOE Joint Genome Institute (JGI-PGF)"/>
            <person name="Walter F."/>
            <person name="Albersmeier A."/>
            <person name="Kalinowski J."/>
            <person name="Ruckert C."/>
        </authorList>
    </citation>
    <scope>NUCLEOTIDE SEQUENCE</scope>
    <source>
        <strain evidence="2">KCTC 42651</strain>
    </source>
</reference>
<keyword evidence="3" id="KW-1185">Reference proteome</keyword>
<feature type="transmembrane region" description="Helical" evidence="1">
    <location>
        <begin position="160"/>
        <end position="179"/>
    </location>
</feature>
<gene>
    <name evidence="2" type="ORF">GCM10017083_46110</name>
</gene>
<sequence length="429" mass="44247">MLLAIWAAAFVLLWVDLDWLHAAASTALGLLVVLSLLDARRETWLVVGLIAALGGLLLLFGGDPGQILHGLDRSLVFAALLPTLSLTRAVARGMRSVRVAQHRIATLPLRWAGIGLLFGAHAFGSVLTTGAFALMSAVVPDDAPEPTRRAAALATLRGMNTVALFSPFLVGFAVAYTYLPDVPVWQVFALGGALAAAGHAIALALFARPLSIEGVRAGLGCLAPIALPMGGAAALVVIASQLLPVSTLGAVLVVMPALAVLHFAVRPHRAVPVLTETRDAMGRLGDDLAVVSAAMILGTLAETAPPIREAVAPWIAAHLPPWAAFGVTSGSMIAFALVGMHPMITGTVMMAAFAGSGLAIADLPLMLAMLFGWGLGSMNSISSLSLITAAQMFRVRPLGLAFGPNLLFTLVFGLLTTAVLTALNAELAG</sequence>
<accession>A0A918XWJ1</accession>
<keyword evidence="1" id="KW-0472">Membrane</keyword>